<feature type="transmembrane region" description="Helical" evidence="1">
    <location>
        <begin position="329"/>
        <end position="347"/>
    </location>
</feature>
<organism evidence="2 3">
    <name type="scientific">Candidatus Scalindua rubra</name>
    <dbReference type="NCBI Taxonomy" id="1872076"/>
    <lineage>
        <taxon>Bacteria</taxon>
        <taxon>Pseudomonadati</taxon>
        <taxon>Planctomycetota</taxon>
        <taxon>Candidatus Brocadiia</taxon>
        <taxon>Candidatus Brocadiales</taxon>
        <taxon>Candidatus Scalinduaceae</taxon>
        <taxon>Candidatus Scalindua</taxon>
    </lineage>
</organism>
<feature type="transmembrane region" description="Helical" evidence="1">
    <location>
        <begin position="354"/>
        <end position="373"/>
    </location>
</feature>
<keyword evidence="1" id="KW-0812">Transmembrane</keyword>
<feature type="transmembrane region" description="Helical" evidence="1">
    <location>
        <begin position="165"/>
        <end position="184"/>
    </location>
</feature>
<feature type="transmembrane region" description="Helical" evidence="1">
    <location>
        <begin position="269"/>
        <end position="291"/>
    </location>
</feature>
<dbReference type="EMBL" id="MAYW01000398">
    <property type="protein sequence ID" value="ODS29718.1"/>
    <property type="molecule type" value="Genomic_DNA"/>
</dbReference>
<accession>A0A1E3X2A7</accession>
<name>A0A1E3X2A7_9BACT</name>
<evidence type="ECO:0000313" key="2">
    <source>
        <dbReference type="EMBL" id="ODS29718.1"/>
    </source>
</evidence>
<feature type="transmembrane region" description="Helical" evidence="1">
    <location>
        <begin position="17"/>
        <end position="36"/>
    </location>
</feature>
<evidence type="ECO:0000256" key="1">
    <source>
        <dbReference type="SAM" id="Phobius"/>
    </source>
</evidence>
<protein>
    <recommendedName>
        <fullName evidence="4">Glycosyltransferase RgtA/B/C/D-like domain-containing protein</fullName>
    </recommendedName>
</protein>
<feature type="transmembrane region" description="Helical" evidence="1">
    <location>
        <begin position="190"/>
        <end position="207"/>
    </location>
</feature>
<feature type="transmembrane region" description="Helical" evidence="1">
    <location>
        <begin position="134"/>
        <end position="153"/>
    </location>
</feature>
<dbReference type="Proteomes" id="UP000094056">
    <property type="component" value="Unassembled WGS sequence"/>
</dbReference>
<evidence type="ECO:0008006" key="4">
    <source>
        <dbReference type="Google" id="ProtNLM"/>
    </source>
</evidence>
<feature type="transmembrane region" description="Helical" evidence="1">
    <location>
        <begin position="241"/>
        <end position="257"/>
    </location>
</feature>
<comment type="caution">
    <text evidence="2">The sequence shown here is derived from an EMBL/GenBank/DDBJ whole genome shotgun (WGS) entry which is preliminary data.</text>
</comment>
<feature type="transmembrane region" description="Helical" evidence="1">
    <location>
        <begin position="98"/>
        <end position="122"/>
    </location>
</feature>
<sequence>MSNLTTNIIDHKYNKRTVIGVFSFTFAICLILYVFFGCLNKGWIFGVDAQAYYMVGRSLYFDHDFDSTNELQLTPHPEHFGNGLPLTKTGKLDNESPIGYALLTQPFLFIADIITISSNYILKTTLPYDGYRGVFGMLVPFATMIYGFVGVYLAYKIIIMFFDRVISSISINIVILSTSLLWYITGHVTMVHIHSFAALAALMYSTMPFFEKDISGVGILRYVCIGSLLALATMIRFQNAIFAIIPVVAMAQHLFGRKSNNNKGQLLKLIGKISIGAFSTLVCFIPQTLYWKAVYGSYLTNSYAGHGWSFDFLKPELAKTLFSADHGLFLWHPITLLSCIGICLLFYRVKKGRLFILLLSVCFVLTWYIIASWDYTMANSFGSRAFDGSTLFFCSRLGRDSKQVMEKKGNCSIDVYYSYFMEYATLNAAKIFRMASDSWRCILFTNIEKL</sequence>
<dbReference type="AlphaFoldDB" id="A0A1E3X2A7"/>
<proteinExistence type="predicted"/>
<reference evidence="2 3" key="1">
    <citation type="submission" date="2016-07" db="EMBL/GenBank/DDBJ databases">
        <title>Draft genome of Scalindua rubra, obtained from a brine-seawater interface in the Red Sea, sheds light on salt adaptation in anammox bacteria.</title>
        <authorList>
            <person name="Speth D.R."/>
            <person name="Lagkouvardos I."/>
            <person name="Wang Y."/>
            <person name="Qian P.-Y."/>
            <person name="Dutilh B.E."/>
            <person name="Jetten M.S."/>
        </authorList>
    </citation>
    <scope>NUCLEOTIDE SEQUENCE [LARGE SCALE GENOMIC DNA]</scope>
    <source>
        <strain evidence="2">BSI-1</strain>
    </source>
</reference>
<gene>
    <name evidence="2" type="ORF">SCARUB_05181</name>
</gene>
<keyword evidence="1" id="KW-0472">Membrane</keyword>
<keyword evidence="1" id="KW-1133">Transmembrane helix</keyword>
<evidence type="ECO:0000313" key="3">
    <source>
        <dbReference type="Proteomes" id="UP000094056"/>
    </source>
</evidence>